<keyword evidence="2" id="KW-1185">Reference proteome</keyword>
<dbReference type="Gene3D" id="3.40.50.2020">
    <property type="match status" value="1"/>
</dbReference>
<gene>
    <name evidence="1" type="ORF">C7383_10515</name>
</gene>
<evidence type="ECO:0000313" key="2">
    <source>
        <dbReference type="Proteomes" id="UP000245412"/>
    </source>
</evidence>
<comment type="caution">
    <text evidence="1">The sequence shown here is derived from an EMBL/GenBank/DDBJ whole genome shotgun (WGS) entry which is preliminary data.</text>
</comment>
<dbReference type="EMBL" id="QGGY01000005">
    <property type="protein sequence ID" value="PWJ75982.1"/>
    <property type="molecule type" value="Genomic_DNA"/>
</dbReference>
<protein>
    <submittedName>
        <fullName evidence="1">Orotate phosphoribosyltransferase</fullName>
    </submittedName>
</protein>
<accession>A0AB73T456</accession>
<organism evidence="1 2">
    <name type="scientific">Murimonas intestini</name>
    <dbReference type="NCBI Taxonomy" id="1337051"/>
    <lineage>
        <taxon>Bacteria</taxon>
        <taxon>Bacillati</taxon>
        <taxon>Bacillota</taxon>
        <taxon>Clostridia</taxon>
        <taxon>Lachnospirales</taxon>
        <taxon>Lachnospiraceae</taxon>
        <taxon>Murimonas</taxon>
    </lineage>
</organism>
<dbReference type="RefSeq" id="WP_109626053.1">
    <property type="nucleotide sequence ID" value="NZ_CABJAT010000005.1"/>
</dbReference>
<evidence type="ECO:0000313" key="1">
    <source>
        <dbReference type="EMBL" id="PWJ75982.1"/>
    </source>
</evidence>
<dbReference type="GO" id="GO:0016757">
    <property type="term" value="F:glycosyltransferase activity"/>
    <property type="evidence" value="ECO:0007669"/>
    <property type="project" value="UniProtKB-KW"/>
</dbReference>
<dbReference type="Proteomes" id="UP000245412">
    <property type="component" value="Unassembled WGS sequence"/>
</dbReference>
<dbReference type="InterPro" id="IPR029057">
    <property type="entry name" value="PRTase-like"/>
</dbReference>
<keyword evidence="1" id="KW-0328">Glycosyltransferase</keyword>
<keyword evidence="1" id="KW-0808">Transferase</keyword>
<reference evidence="1 2" key="1">
    <citation type="submission" date="2018-05" db="EMBL/GenBank/DDBJ databases">
        <authorList>
            <person name="Goeker M."/>
            <person name="Huntemann M."/>
            <person name="Clum A."/>
            <person name="Pillay M."/>
            <person name="Palaniappan K."/>
            <person name="Varghese N."/>
            <person name="Mikhailova N."/>
            <person name="Stamatis D."/>
            <person name="Reddy T."/>
            <person name="Daum C."/>
            <person name="Shapiro N."/>
            <person name="Ivanova N."/>
            <person name="Kyrpides N."/>
            <person name="Woyke T."/>
        </authorList>
    </citation>
    <scope>NUCLEOTIDE SEQUENCE [LARGE SCALE GENOMIC DNA]</scope>
    <source>
        <strain evidence="1 2">DSM 26524</strain>
    </source>
</reference>
<dbReference type="AlphaFoldDB" id="A0AB73T456"/>
<sequence length="212" mass="23302">MEEGIKIYSRADNLVSMRIYSGHFATPHSHINYFIDMTNLKARQNEAEAAARVLAARYSASTVVDTIICMDGCEIIGAYLAQDLSQVGTLSMNMHKTIYIAAPEAAPGGQLIFRENMQHMIRDKNVVLLFASATTGETIKSSLECVLYYGGRISGIASIFSAITKIGGLEVNSIFTEKDIPDYKTYPAASCPMCREGRKLDAMVNNYGYSKL</sequence>
<proteinExistence type="predicted"/>
<dbReference type="SUPFAM" id="SSF53271">
    <property type="entry name" value="PRTase-like"/>
    <property type="match status" value="1"/>
</dbReference>
<name>A0AB73T456_9FIRM</name>